<keyword evidence="2 6" id="KW-0812">Transmembrane</keyword>
<evidence type="ECO:0000256" key="5">
    <source>
        <dbReference type="ARBA" id="ARBA00023136"/>
    </source>
</evidence>
<dbReference type="VEuPathDB" id="FungiDB:I7I53_11558"/>
<dbReference type="InterPro" id="IPR010580">
    <property type="entry name" value="ER_stress-assoc"/>
</dbReference>
<dbReference type="OrthoDB" id="16679at2759"/>
<feature type="transmembrane region" description="Helical" evidence="6">
    <location>
        <begin position="87"/>
        <end position="105"/>
    </location>
</feature>
<proteinExistence type="inferred from homology"/>
<dbReference type="HOGENOM" id="CLU_2171787_0_0_1"/>
<dbReference type="Proteomes" id="UP000008142">
    <property type="component" value="Unassembled WGS sequence"/>
</dbReference>
<gene>
    <name evidence="8" type="ORF">HCEG_09343</name>
</gene>
<evidence type="ECO:0000256" key="3">
    <source>
        <dbReference type="ARBA" id="ARBA00022824"/>
    </source>
</evidence>
<reference evidence="9" key="1">
    <citation type="submission" date="2008-07" db="EMBL/GenBank/DDBJ databases">
        <title>Annotation of Ajellomyces capsulatus strain H88.</title>
        <authorList>
            <person name="Champion M."/>
            <person name="Cuomo C."/>
            <person name="Ma L.-J."/>
            <person name="Henn M.R."/>
            <person name="Sil A."/>
            <person name="Goldman B."/>
            <person name="Young S.K."/>
            <person name="Kodira C.D."/>
            <person name="Zeng Q."/>
            <person name="Koehrsen M."/>
            <person name="Alvarado L."/>
            <person name="Berlin A."/>
            <person name="Borenstein D."/>
            <person name="Chen Z."/>
            <person name="Engels R."/>
            <person name="Freedman E."/>
            <person name="Gellesch M."/>
            <person name="Goldberg J."/>
            <person name="Griggs A."/>
            <person name="Gujja S."/>
            <person name="Heiman D."/>
            <person name="Hepburn T."/>
            <person name="Howarth C."/>
            <person name="Jen D."/>
            <person name="Larson L."/>
            <person name="Lewis B."/>
            <person name="Mehta T."/>
            <person name="Park D."/>
            <person name="Pearson M."/>
            <person name="Roberts A."/>
            <person name="Saif S."/>
            <person name="Shea T."/>
            <person name="Shenoy N."/>
            <person name="Sisk P."/>
            <person name="Stolte C."/>
            <person name="Sykes S."/>
            <person name="Walk T."/>
            <person name="White J."/>
            <person name="Yandava C."/>
            <person name="Klein B."/>
            <person name="McEwen J.G."/>
            <person name="Puccia R."/>
            <person name="Goldman G.H."/>
            <person name="Felipe M.S."/>
            <person name="Nino-Vega G."/>
            <person name="San-Blas G."/>
            <person name="Taylor J."/>
            <person name="Mendoza L."/>
            <person name="Galagan J."/>
            <person name="Nusbaum C."/>
            <person name="Birren B."/>
        </authorList>
    </citation>
    <scope>NUCLEOTIDE SEQUENCE [LARGE SCALE GENOMIC DNA]</scope>
    <source>
        <strain evidence="9">H88</strain>
    </source>
</reference>
<comment type="function">
    <text evidence="6">Interacts with target proteins during translocation into the lumen of the endoplasmic reticulum. Protects unfolded target proteins against degradation and facilitate correct glycosylation.</text>
</comment>
<name>F0UW51_AJEC8</name>
<evidence type="ECO:0000256" key="6">
    <source>
        <dbReference type="RuleBase" id="RU364120"/>
    </source>
</evidence>
<evidence type="ECO:0000256" key="4">
    <source>
        <dbReference type="ARBA" id="ARBA00022989"/>
    </source>
</evidence>
<evidence type="ECO:0000313" key="8">
    <source>
        <dbReference type="EMBL" id="EGC42561.1"/>
    </source>
</evidence>
<dbReference type="EMBL" id="DS990645">
    <property type="protein sequence ID" value="EGC42561.1"/>
    <property type="molecule type" value="Genomic_DNA"/>
</dbReference>
<comment type="similarity">
    <text evidence="1 6">Belongs to the RAMP4 family.</text>
</comment>
<keyword evidence="4 6" id="KW-1133">Transmembrane helix</keyword>
<feature type="compositionally biased region" description="Basic and acidic residues" evidence="7">
    <location>
        <begin position="66"/>
        <end position="76"/>
    </location>
</feature>
<dbReference type="GO" id="GO:0005789">
    <property type="term" value="C:endoplasmic reticulum membrane"/>
    <property type="evidence" value="ECO:0007669"/>
    <property type="project" value="UniProtKB-SubCell"/>
</dbReference>
<organism evidence="9">
    <name type="scientific">Ajellomyces capsulatus (strain H88)</name>
    <name type="common">Darling's disease fungus</name>
    <name type="synonym">Histoplasma capsulatum</name>
    <dbReference type="NCBI Taxonomy" id="544711"/>
    <lineage>
        <taxon>Eukaryota</taxon>
        <taxon>Fungi</taxon>
        <taxon>Dikarya</taxon>
        <taxon>Ascomycota</taxon>
        <taxon>Pezizomycotina</taxon>
        <taxon>Eurotiomycetes</taxon>
        <taxon>Eurotiomycetidae</taxon>
        <taxon>Onygenales</taxon>
        <taxon>Ajellomycetaceae</taxon>
        <taxon>Histoplasma</taxon>
    </lineage>
</organism>
<evidence type="ECO:0000256" key="1">
    <source>
        <dbReference type="ARBA" id="ARBA00005500"/>
    </source>
</evidence>
<sequence length="127" mass="14063">MWPRLESCDCGDIIAKTIYILLIYCSAAGSVYPKIHLLSHSAIVVPTLAQTPQQRRANERFAKLEAAKRGKPETGVKSKKQKPKSPVPLGWVVVLAFVVCGGMLFELARVVPELWAVIWAFVSKWTG</sequence>
<feature type="region of interest" description="Disordered" evidence="7">
    <location>
        <begin position="66"/>
        <end position="85"/>
    </location>
</feature>
<comment type="subcellular location">
    <subcellularLocation>
        <location evidence="6">Membrane</location>
        <topology evidence="6">Single-pass membrane protein</topology>
    </subcellularLocation>
    <subcellularLocation>
        <location evidence="6">Endoplasmic reticulum membrane</location>
        <topology evidence="6">Single-pass membrane protein</topology>
    </subcellularLocation>
</comment>
<keyword evidence="5 6" id="KW-0472">Membrane</keyword>
<dbReference type="AlphaFoldDB" id="F0UW51"/>
<evidence type="ECO:0000256" key="7">
    <source>
        <dbReference type="SAM" id="MobiDB-lite"/>
    </source>
</evidence>
<accession>F0UW51</accession>
<keyword evidence="3 6" id="KW-0256">Endoplasmic reticulum</keyword>
<protein>
    <recommendedName>
        <fullName evidence="6">Stress-associated endoplasmic reticulum protein</fullName>
    </recommendedName>
</protein>
<dbReference type="Pfam" id="PF06624">
    <property type="entry name" value="RAMP4"/>
    <property type="match status" value="1"/>
</dbReference>
<evidence type="ECO:0000256" key="2">
    <source>
        <dbReference type="ARBA" id="ARBA00022692"/>
    </source>
</evidence>
<evidence type="ECO:0000313" key="9">
    <source>
        <dbReference type="Proteomes" id="UP000008142"/>
    </source>
</evidence>